<dbReference type="InterPro" id="IPR002347">
    <property type="entry name" value="SDR_fam"/>
</dbReference>
<evidence type="ECO:0000313" key="5">
    <source>
        <dbReference type="Proteomes" id="UP000011096"/>
    </source>
</evidence>
<organism evidence="4 5">
    <name type="scientific">Colletotrichum fructicola (strain Nara gc5)</name>
    <name type="common">Anthracnose fungus</name>
    <name type="synonym">Colletotrichum gloeosporioides (strain Nara gc5)</name>
    <dbReference type="NCBI Taxonomy" id="1213859"/>
    <lineage>
        <taxon>Eukaryota</taxon>
        <taxon>Fungi</taxon>
        <taxon>Dikarya</taxon>
        <taxon>Ascomycota</taxon>
        <taxon>Pezizomycotina</taxon>
        <taxon>Sordariomycetes</taxon>
        <taxon>Hypocreomycetidae</taxon>
        <taxon>Glomerellales</taxon>
        <taxon>Glomerellaceae</taxon>
        <taxon>Colletotrichum</taxon>
        <taxon>Colletotrichum gloeosporioides species complex</taxon>
    </lineage>
</organism>
<dbReference type="InParanoid" id="A0A7J6J8J1"/>
<name>A0A7J6J8J1_COLFN</name>
<dbReference type="Proteomes" id="UP000011096">
    <property type="component" value="Unassembled WGS sequence"/>
</dbReference>
<dbReference type="GO" id="GO:0016491">
    <property type="term" value="F:oxidoreductase activity"/>
    <property type="evidence" value="ECO:0007669"/>
    <property type="project" value="UniProtKB-KW"/>
</dbReference>
<protein>
    <submittedName>
        <fullName evidence="4">Norsolorinic acid ketoreductase nor1</fullName>
    </submittedName>
</protein>
<dbReference type="GO" id="GO:0005737">
    <property type="term" value="C:cytoplasm"/>
    <property type="evidence" value="ECO:0007669"/>
    <property type="project" value="TreeGrafter"/>
</dbReference>
<dbReference type="GeneID" id="43615396"/>
<dbReference type="Pfam" id="PF00106">
    <property type="entry name" value="adh_short"/>
    <property type="match status" value="1"/>
</dbReference>
<dbReference type="PRINTS" id="PR00081">
    <property type="entry name" value="GDHRDH"/>
</dbReference>
<evidence type="ECO:0000256" key="2">
    <source>
        <dbReference type="ARBA" id="ARBA00022857"/>
    </source>
</evidence>
<evidence type="ECO:0000256" key="1">
    <source>
        <dbReference type="ARBA" id="ARBA00006484"/>
    </source>
</evidence>
<reference evidence="4 5" key="2">
    <citation type="submission" date="2020-04" db="EMBL/GenBank/DDBJ databases">
        <title>Genome sequencing and assembly of multiple isolates from the Colletotrichum gloeosporioides species complex.</title>
        <authorList>
            <person name="Gan P."/>
            <person name="Shirasu K."/>
        </authorList>
    </citation>
    <scope>NUCLEOTIDE SEQUENCE [LARGE SCALE GENOMIC DNA]</scope>
    <source>
        <strain evidence="4 5">Nara gc5</strain>
    </source>
</reference>
<evidence type="ECO:0000256" key="3">
    <source>
        <dbReference type="ARBA" id="ARBA00023002"/>
    </source>
</evidence>
<dbReference type="FunCoup" id="A0A7J6J8J1">
    <property type="interactions" value="100"/>
</dbReference>
<dbReference type="CDD" id="cd05325">
    <property type="entry name" value="carb_red_sniffer_like_SDR_c"/>
    <property type="match status" value="1"/>
</dbReference>
<dbReference type="RefSeq" id="XP_031889108.2">
    <property type="nucleotide sequence ID" value="XM_032031341.2"/>
</dbReference>
<proteinExistence type="inferred from homology"/>
<dbReference type="EMBL" id="ANPB02000003">
    <property type="protein sequence ID" value="KAF4486317.1"/>
    <property type="molecule type" value="Genomic_DNA"/>
</dbReference>
<dbReference type="OrthoDB" id="9876299at2759"/>
<keyword evidence="5" id="KW-1185">Reference proteome</keyword>
<comment type="caution">
    <text evidence="4">The sequence shown here is derived from an EMBL/GenBank/DDBJ whole genome shotgun (WGS) entry which is preliminary data.</text>
</comment>
<dbReference type="Gene3D" id="3.40.50.720">
    <property type="entry name" value="NAD(P)-binding Rossmann-like Domain"/>
    <property type="match status" value="1"/>
</dbReference>
<dbReference type="PANTHER" id="PTHR43544">
    <property type="entry name" value="SHORT-CHAIN DEHYDROGENASE/REDUCTASE"/>
    <property type="match status" value="1"/>
</dbReference>
<dbReference type="InterPro" id="IPR036291">
    <property type="entry name" value="NAD(P)-bd_dom_sf"/>
</dbReference>
<keyword evidence="3" id="KW-0560">Oxidoreductase</keyword>
<comment type="similarity">
    <text evidence="1">Belongs to the short-chain dehydrogenases/reductases (SDR) family.</text>
</comment>
<gene>
    <name evidence="4" type="primary">Nor1-3</name>
    <name evidence="4" type="ORF">CGGC5_v006574</name>
</gene>
<dbReference type="PANTHER" id="PTHR43544:SF7">
    <property type="entry name" value="NADB-LER2"/>
    <property type="match status" value="1"/>
</dbReference>
<evidence type="ECO:0000313" key="4">
    <source>
        <dbReference type="EMBL" id="KAF4486317.1"/>
    </source>
</evidence>
<sequence>MSANQTYLITGANRGIGKGFVTALLVRPSTTVIAGVRDPSASSSKALASLPKGASSTLILVKIDSSVDTDPAAAIATLQKDHAITAIDTVIANAGISHTSGPVRETASAPALDHFRVNAIAPLLLFAATAPLLRKSANPVFVAVSSAIGSVGLQESLAKLFPPGVGLSPYGASKATLNWLVKRLSVEEEWVTAFVFHPGLVETDMSAALAEKNGVADAKSLGAITVETSVGGMVKVIDGATKEVSGKFKNYDGTDLPW</sequence>
<dbReference type="InterPro" id="IPR051468">
    <property type="entry name" value="Fungal_SecMetab_SDRs"/>
</dbReference>
<dbReference type="AlphaFoldDB" id="A0A7J6J8J1"/>
<accession>A0A7J6J8J1</accession>
<reference evidence="4 5" key="1">
    <citation type="submission" date="2012-08" db="EMBL/GenBank/DDBJ databases">
        <authorList>
            <person name="Gan P.H.P."/>
            <person name="Ikeda K."/>
            <person name="Irieda H."/>
            <person name="Narusaka M."/>
            <person name="O'Connell R.J."/>
            <person name="Narusaka Y."/>
            <person name="Takano Y."/>
            <person name="Kubo Y."/>
            <person name="Shirasu K."/>
        </authorList>
    </citation>
    <scope>NUCLEOTIDE SEQUENCE [LARGE SCALE GENOMIC DNA]</scope>
    <source>
        <strain evidence="4 5">Nara gc5</strain>
    </source>
</reference>
<keyword evidence="2" id="KW-0521">NADP</keyword>
<dbReference type="SUPFAM" id="SSF51735">
    <property type="entry name" value="NAD(P)-binding Rossmann-fold domains"/>
    <property type="match status" value="1"/>
</dbReference>